<proteinExistence type="predicted"/>
<accession>A0A7S1LAS6</accession>
<protein>
    <recommendedName>
        <fullName evidence="2">Roadblock/LAMTOR2 domain-containing protein</fullName>
    </recommendedName>
</protein>
<dbReference type="AlphaFoldDB" id="A0A7S1LAS6"/>
<dbReference type="EMBL" id="HBGF01007781">
    <property type="protein sequence ID" value="CAD9097408.1"/>
    <property type="molecule type" value="Transcribed_RNA"/>
</dbReference>
<name>A0A7S1LAS6_NEODS</name>
<organism evidence="1">
    <name type="scientific">Neobodo designis</name>
    <name type="common">Flagellated protozoan</name>
    <name type="synonym">Bodo designis</name>
    <dbReference type="NCBI Taxonomy" id="312471"/>
    <lineage>
        <taxon>Eukaryota</taxon>
        <taxon>Discoba</taxon>
        <taxon>Euglenozoa</taxon>
        <taxon>Kinetoplastea</taxon>
        <taxon>Metakinetoplastina</taxon>
        <taxon>Neobodonida</taxon>
        <taxon>Neobodo</taxon>
    </lineage>
</organism>
<evidence type="ECO:0000313" key="1">
    <source>
        <dbReference type="EMBL" id="CAD9097408.1"/>
    </source>
</evidence>
<gene>
    <name evidence="1" type="ORF">NDES1114_LOCUS5280</name>
</gene>
<evidence type="ECO:0008006" key="2">
    <source>
        <dbReference type="Google" id="ProtNLM"/>
    </source>
</evidence>
<sequence length="103" mass="11179">MQPVTSLALLKEQIEKSGAESYIVLNEDGDPVEYSGIFQHDDKQQAAFFVLQHSASALRDKEKLKRTTVRFPGCTFVASFVSCSEGTFGVVVQLPEAPPGDGS</sequence>
<reference evidence="1" key="1">
    <citation type="submission" date="2021-01" db="EMBL/GenBank/DDBJ databases">
        <authorList>
            <person name="Corre E."/>
            <person name="Pelletier E."/>
            <person name="Niang G."/>
            <person name="Scheremetjew M."/>
            <person name="Finn R."/>
            <person name="Kale V."/>
            <person name="Holt S."/>
            <person name="Cochrane G."/>
            <person name="Meng A."/>
            <person name="Brown T."/>
            <person name="Cohen L."/>
        </authorList>
    </citation>
    <scope>NUCLEOTIDE SEQUENCE</scope>
    <source>
        <strain evidence="1">CCAP 1951/1</strain>
    </source>
</reference>